<proteinExistence type="predicted"/>
<reference evidence="1" key="1">
    <citation type="submission" date="2022-07" db="EMBL/GenBank/DDBJ databases">
        <title>Genome Sequence of Phlebia brevispora.</title>
        <authorList>
            <person name="Buettner E."/>
        </authorList>
    </citation>
    <scope>NUCLEOTIDE SEQUENCE</scope>
    <source>
        <strain evidence="1">MPL23</strain>
    </source>
</reference>
<organism evidence="1 2">
    <name type="scientific">Phlebia brevispora</name>
    <dbReference type="NCBI Taxonomy" id="194682"/>
    <lineage>
        <taxon>Eukaryota</taxon>
        <taxon>Fungi</taxon>
        <taxon>Dikarya</taxon>
        <taxon>Basidiomycota</taxon>
        <taxon>Agaricomycotina</taxon>
        <taxon>Agaricomycetes</taxon>
        <taxon>Polyporales</taxon>
        <taxon>Meruliaceae</taxon>
        <taxon>Phlebia</taxon>
    </lineage>
</organism>
<evidence type="ECO:0000313" key="1">
    <source>
        <dbReference type="EMBL" id="KAJ3553528.1"/>
    </source>
</evidence>
<keyword evidence="2" id="KW-1185">Reference proteome</keyword>
<accession>A0ACC1T5C0</accession>
<dbReference type="Proteomes" id="UP001148662">
    <property type="component" value="Unassembled WGS sequence"/>
</dbReference>
<comment type="caution">
    <text evidence="1">The sequence shown here is derived from an EMBL/GenBank/DDBJ whole genome shotgun (WGS) entry which is preliminary data.</text>
</comment>
<dbReference type="EMBL" id="JANHOG010000528">
    <property type="protein sequence ID" value="KAJ3553528.1"/>
    <property type="molecule type" value="Genomic_DNA"/>
</dbReference>
<sequence>MAFNLKLFLFRIYGILARYVITFTSKRSLARLLSTCLCCIVVVIRPFSALGGSYAFLVLALKELVFSVQASLAQQLELTVLNILGAFLGIAVSTLAKFIASRTPEDSANARATCAVFLILISFFAGLAKSRLPRLQLSTRISCFASVWILTNDIGNPSRVLNASGNFLWITLCAAILCLVALLIVMALIRWASTNFERDIASTMSVIHTSLDMGLNLAFPTPQFPTIDQIEYQRLRHDLLQRSIKLNENYSQAAFELRIGRLSLRSIRPLIATVEHMRRELAWGMPLRRPECRSRRGTVHNGQTTPILPPRNEYTVELEPSARALGTALLEATNCVEKTIVLAFHQGPLPAQLFSWTVPSTSGEGDKTEGEAQYHHWTVSQINAIREAEAHLKVAKDEARDELKRVFNDVDEQQRDEDADPNIPQDALHCSLAMIALLQMAQEARTALQVAQRFATQYEESHPRLWYPRFSLSWLGVPPGSFVYDDPNMPLDKWGSSSDETLTLPDSDYASPEWKQGLREIHSVHVRRAALRAARMHMLAKDDHIDADHTPSWWTAISNWCYEAWANPRSMRLRMRLWKFLKAVRHSSHLRHALKNASGVALLTFPAFMPADSNARKWYTKVHGQWMTISFLWVFETNTGATWRTGYLRILGTVFGAIYAYITWLICHTNPYGLTTMVTAADIPITWLIMQNNLSPLAVPMSVAIPPIVFAKYISPDTTGSIIDLALLRAAMISAGMVAALLMNSLIFPRHARVYFLSDTSRTLGLLTDLYLTLSHDIWQDRTSYTKDERQKTLKLELHIRNALHRLSALIATMNNEIGLLPKPLHHYRRIVTVLQNLLDLLSGLRKIRENIPRKMTVADVFKERREFMSCVCIVLFACQHAFKAREPLPQFLPSARHALMTLETSLQERIRQARREEPCAMGLSLVYSFAELGRLEKHG</sequence>
<protein>
    <submittedName>
        <fullName evidence="1">Uncharacterized protein</fullName>
    </submittedName>
</protein>
<name>A0ACC1T5C0_9APHY</name>
<gene>
    <name evidence="1" type="ORF">NM688_g3561</name>
</gene>
<evidence type="ECO:0000313" key="2">
    <source>
        <dbReference type="Proteomes" id="UP001148662"/>
    </source>
</evidence>